<reference evidence="3 4" key="1">
    <citation type="submission" date="2020-07" db="EMBL/GenBank/DDBJ databases">
        <title>Sequencing the genomes of 1000 actinobacteria strains.</title>
        <authorList>
            <person name="Klenk H.-P."/>
        </authorList>
    </citation>
    <scope>NUCLEOTIDE SEQUENCE [LARGE SCALE GENOMIC DNA]</scope>
    <source>
        <strain evidence="3 4">DSM 15131</strain>
    </source>
</reference>
<dbReference type="InterPro" id="IPR025646">
    <property type="entry name" value="DUF4350"/>
</dbReference>
<protein>
    <recommendedName>
        <fullName evidence="2">DUF4350 domain-containing protein</fullName>
    </recommendedName>
</protein>
<evidence type="ECO:0000256" key="1">
    <source>
        <dbReference type="SAM" id="Phobius"/>
    </source>
</evidence>
<gene>
    <name evidence="3" type="ORF">BJ993_003197</name>
</gene>
<organism evidence="3 4">
    <name type="scientific">Nocardioides aromaticivorans</name>
    <dbReference type="NCBI Taxonomy" id="200618"/>
    <lineage>
        <taxon>Bacteria</taxon>
        <taxon>Bacillati</taxon>
        <taxon>Actinomycetota</taxon>
        <taxon>Actinomycetes</taxon>
        <taxon>Propionibacteriales</taxon>
        <taxon>Nocardioidaceae</taxon>
        <taxon>Nocardioides</taxon>
    </lineage>
</organism>
<evidence type="ECO:0000313" key="3">
    <source>
        <dbReference type="EMBL" id="NYI46117.1"/>
    </source>
</evidence>
<name>A0A7Y9ZIM9_9ACTN</name>
<dbReference type="Pfam" id="PF14258">
    <property type="entry name" value="DUF4350"/>
    <property type="match status" value="1"/>
</dbReference>
<feature type="domain" description="DUF4350" evidence="2">
    <location>
        <begin position="40"/>
        <end position="217"/>
    </location>
</feature>
<dbReference type="AlphaFoldDB" id="A0A7Y9ZIM9"/>
<keyword evidence="1" id="KW-1133">Transmembrane helix</keyword>
<accession>A0A7Y9ZIM9</accession>
<dbReference type="Proteomes" id="UP000562045">
    <property type="component" value="Unassembled WGS sequence"/>
</dbReference>
<sequence length="382" mass="40517">MSRRGPGRSWLLVGLALVAAVVVAVWSTRGNEEFPIPLDPRNPGPDGAQAVAEVLADQGVDVIIARSADELEEERVDAATTVLVTDTASLSPRTLDRLREHARAGRVVLVDPSYTLAQEIDDDLHATTAFPDEVDADCTGGDGPAGTDLSGLRIEADQVTVFSDDGATLDGARCFATGGGAVVAESKAQDLVLFGAGEALTNDQVLRADNAAVALRLAGASERLVWYVPDPTDAGADETVSLRSLIPRWIVPGMWLGLLALLGLLLWRVRRLGPLSTEPLPVVVRAVETARSRGRMYRRSGDRAHAAGALRRAARADVAARLGLDRRASAAEVVDATARHTGAPPSQVATLLDDTTYTPATDQDLVALAQELARLRREVRRG</sequence>
<keyword evidence="1" id="KW-0812">Transmembrane</keyword>
<dbReference type="RefSeq" id="WP_179649923.1">
    <property type="nucleotide sequence ID" value="NZ_JACBZM010000001.1"/>
</dbReference>
<proteinExistence type="predicted"/>
<feature type="transmembrane region" description="Helical" evidence="1">
    <location>
        <begin position="249"/>
        <end position="267"/>
    </location>
</feature>
<evidence type="ECO:0000313" key="4">
    <source>
        <dbReference type="Proteomes" id="UP000562045"/>
    </source>
</evidence>
<dbReference type="EMBL" id="JACBZM010000001">
    <property type="protein sequence ID" value="NYI46117.1"/>
    <property type="molecule type" value="Genomic_DNA"/>
</dbReference>
<keyword evidence="1" id="KW-0472">Membrane</keyword>
<comment type="caution">
    <text evidence="3">The sequence shown here is derived from an EMBL/GenBank/DDBJ whole genome shotgun (WGS) entry which is preliminary data.</text>
</comment>
<evidence type="ECO:0000259" key="2">
    <source>
        <dbReference type="Pfam" id="PF14258"/>
    </source>
</evidence>